<evidence type="ECO:0000313" key="1">
    <source>
        <dbReference type="EMBL" id="WAW10661.1"/>
    </source>
</evidence>
<keyword evidence="2" id="KW-1185">Reference proteome</keyword>
<name>A0A9E9LYD7_9BURK</name>
<reference evidence="1" key="1">
    <citation type="journal article" date="2022" name="Front. Microbiol.">
        <title>New perspectives on an old grouping: The genomic and phenotypic variability of Oxalobacter formigenes and the implications for calcium oxalate stone prevention.</title>
        <authorList>
            <person name="Chmiel J.A."/>
            <person name="Carr C."/>
            <person name="Stuivenberg G.A."/>
            <person name="Venema R."/>
            <person name="Chanyi R.M."/>
            <person name="Al K.F."/>
            <person name="Giguere D."/>
            <person name="Say H."/>
            <person name="Akouris P.P."/>
            <person name="Dominguez Romero S.A."/>
            <person name="Kwong A."/>
            <person name="Tai V."/>
            <person name="Koval S.F."/>
            <person name="Razvi H."/>
            <person name="Bjazevic J."/>
            <person name="Burton J.P."/>
        </authorList>
    </citation>
    <scope>NUCLEOTIDE SEQUENCE</scope>
    <source>
        <strain evidence="1">WoOx3</strain>
    </source>
</reference>
<accession>A0A9E9LYD7</accession>
<dbReference type="RefSeq" id="WP_269309692.1">
    <property type="nucleotide sequence ID" value="NZ_CP098242.1"/>
</dbReference>
<sequence>MRYSGISRKAGKTAVFIALPVCIFATVLFRSPANAVITADMPGGTSRYSNKSREVRTLSEYVHGETGVQKNGFFAKDA</sequence>
<dbReference type="Proteomes" id="UP001156215">
    <property type="component" value="Chromosome"/>
</dbReference>
<protein>
    <submittedName>
        <fullName evidence="1">Uncharacterized protein</fullName>
    </submittedName>
</protein>
<dbReference type="EMBL" id="CP098242">
    <property type="protein sequence ID" value="WAW10661.1"/>
    <property type="molecule type" value="Genomic_DNA"/>
</dbReference>
<proteinExistence type="predicted"/>
<dbReference type="AlphaFoldDB" id="A0A9E9LYD7"/>
<gene>
    <name evidence="1" type="ORF">NB640_03085</name>
</gene>
<dbReference type="KEGG" id="ovb:NB640_03085"/>
<evidence type="ECO:0000313" key="2">
    <source>
        <dbReference type="Proteomes" id="UP001156215"/>
    </source>
</evidence>
<organism evidence="1 2">
    <name type="scientific">Oxalobacter vibrioformis</name>
    <dbReference type="NCBI Taxonomy" id="933080"/>
    <lineage>
        <taxon>Bacteria</taxon>
        <taxon>Pseudomonadati</taxon>
        <taxon>Pseudomonadota</taxon>
        <taxon>Betaproteobacteria</taxon>
        <taxon>Burkholderiales</taxon>
        <taxon>Oxalobacteraceae</taxon>
        <taxon>Oxalobacter</taxon>
    </lineage>
</organism>